<comment type="caution">
    <text evidence="1">The sequence shown here is derived from an EMBL/GenBank/DDBJ whole genome shotgun (WGS) entry which is preliminary data.</text>
</comment>
<gene>
    <name evidence="1" type="ORF">HYH03_002514</name>
</gene>
<dbReference type="OrthoDB" id="523829at2759"/>
<sequence>MGRLMKPSLGPVSCGWYPLMDERSARPFVSRFKYLAHDNGRPERWRKWFTVGRAVGMRYNVMAVDTDVVAIGDWYERVKQPPLRSITMFSQAEGSFPINGGFSYIQNAAPDGPVAWLLYEAVHRAVRWSEDCSCLRNISAGAARDVDSGLRTDDQSMLTDSMLSALSGRPLFYQVMHHMANSHPDWGRLFPGGVQASAGPTDVGLTGALHVPGPQEFDEHILKASADLMVFSVSPALSPWVCDKWPCAEAPGTSTDFRLRTGLLRYPHLGASQEWPKEVAGANPFGPPGPLTVAYRTAHQEARRLAGTPLLLDPEDPAHEEAARAIPPETFALLSPPDTEAYGPPGTPREVLGAWLEAPWRDVGRWGHWHSHLKPSAQPAMGHLHSGFSPGMHDPKGVMLRLADLWDWDLAERIAGDRQHTFYATMALHDLDVAEWERREARELRRVLAYAPGVVHAGMSKDQFLRAAEQLALASVVLGAVAAWPAAPCDADWVLYPWARQLPRPIVHTVPWTHINTTDQVAPFGDSLDSLQCEWTGFISWGCLSTPAAPHDTGRGLLAVELRRLLTWLLPEQRHPRPDTAVALSKGRLPPPPAGSTRFKPVKAEELLHLNAAALLQAPLEPQLLWLDRLVELSGGKEVRPALDRYDRWRAACRALSYRGSNVSSSVLW</sequence>
<reference evidence="1" key="1">
    <citation type="journal article" date="2020" name="bioRxiv">
        <title>Comparative genomics of Chlamydomonas.</title>
        <authorList>
            <person name="Craig R.J."/>
            <person name="Hasan A.R."/>
            <person name="Ness R.W."/>
            <person name="Keightley P.D."/>
        </authorList>
    </citation>
    <scope>NUCLEOTIDE SEQUENCE</scope>
    <source>
        <strain evidence="1">CCAP 11/70</strain>
    </source>
</reference>
<evidence type="ECO:0000313" key="2">
    <source>
        <dbReference type="Proteomes" id="UP000612055"/>
    </source>
</evidence>
<name>A0A836C584_9CHLO</name>
<dbReference type="AlphaFoldDB" id="A0A836C584"/>
<evidence type="ECO:0000313" key="1">
    <source>
        <dbReference type="EMBL" id="KAG2499569.1"/>
    </source>
</evidence>
<keyword evidence="2" id="KW-1185">Reference proteome</keyword>
<dbReference type="Proteomes" id="UP000612055">
    <property type="component" value="Unassembled WGS sequence"/>
</dbReference>
<organism evidence="1 2">
    <name type="scientific">Edaphochlamys debaryana</name>
    <dbReference type="NCBI Taxonomy" id="47281"/>
    <lineage>
        <taxon>Eukaryota</taxon>
        <taxon>Viridiplantae</taxon>
        <taxon>Chlorophyta</taxon>
        <taxon>core chlorophytes</taxon>
        <taxon>Chlorophyceae</taxon>
        <taxon>CS clade</taxon>
        <taxon>Chlamydomonadales</taxon>
        <taxon>Chlamydomonadales incertae sedis</taxon>
        <taxon>Edaphochlamys</taxon>
    </lineage>
</organism>
<accession>A0A836C584</accession>
<proteinExistence type="predicted"/>
<dbReference type="EMBL" id="JAEHOE010000006">
    <property type="protein sequence ID" value="KAG2499569.1"/>
    <property type="molecule type" value="Genomic_DNA"/>
</dbReference>
<protein>
    <submittedName>
        <fullName evidence="1">Uncharacterized protein</fullName>
    </submittedName>
</protein>